<keyword evidence="1" id="KW-1015">Disulfide bond</keyword>
<keyword evidence="4" id="KW-1185">Reference proteome</keyword>
<dbReference type="PROSITE" id="PS50026">
    <property type="entry name" value="EGF_3"/>
    <property type="match status" value="1"/>
</dbReference>
<feature type="disulfide bond" evidence="1">
    <location>
        <begin position="27"/>
        <end position="44"/>
    </location>
</feature>
<gene>
    <name evidence="3" type="ORF">NDU88_008207</name>
</gene>
<dbReference type="EMBL" id="JANPWB010000010">
    <property type="protein sequence ID" value="KAJ1141879.1"/>
    <property type="molecule type" value="Genomic_DNA"/>
</dbReference>
<protein>
    <recommendedName>
        <fullName evidence="2">EGF-like domain-containing protein</fullName>
    </recommendedName>
</protein>
<dbReference type="Gene3D" id="2.10.25.10">
    <property type="entry name" value="Laminin"/>
    <property type="match status" value="1"/>
</dbReference>
<dbReference type="PROSITE" id="PS01186">
    <property type="entry name" value="EGF_2"/>
    <property type="match status" value="1"/>
</dbReference>
<evidence type="ECO:0000313" key="4">
    <source>
        <dbReference type="Proteomes" id="UP001066276"/>
    </source>
</evidence>
<keyword evidence="1" id="KW-0245">EGF-like domain</keyword>
<organism evidence="3 4">
    <name type="scientific">Pleurodeles waltl</name>
    <name type="common">Iberian ribbed newt</name>
    <dbReference type="NCBI Taxonomy" id="8319"/>
    <lineage>
        <taxon>Eukaryota</taxon>
        <taxon>Metazoa</taxon>
        <taxon>Chordata</taxon>
        <taxon>Craniata</taxon>
        <taxon>Vertebrata</taxon>
        <taxon>Euteleostomi</taxon>
        <taxon>Amphibia</taxon>
        <taxon>Batrachia</taxon>
        <taxon>Caudata</taxon>
        <taxon>Salamandroidea</taxon>
        <taxon>Salamandridae</taxon>
        <taxon>Pleurodelinae</taxon>
        <taxon>Pleurodeles</taxon>
    </lineage>
</organism>
<dbReference type="SMART" id="SM00181">
    <property type="entry name" value="EGF"/>
    <property type="match status" value="1"/>
</dbReference>
<evidence type="ECO:0000256" key="1">
    <source>
        <dbReference type="PROSITE-ProRule" id="PRU00076"/>
    </source>
</evidence>
<accession>A0AAV7QQ33</accession>
<reference evidence="3" key="1">
    <citation type="journal article" date="2022" name="bioRxiv">
        <title>Sequencing and chromosome-scale assembly of the giantPleurodeles waltlgenome.</title>
        <authorList>
            <person name="Brown T."/>
            <person name="Elewa A."/>
            <person name="Iarovenko S."/>
            <person name="Subramanian E."/>
            <person name="Araus A.J."/>
            <person name="Petzold A."/>
            <person name="Susuki M."/>
            <person name="Suzuki K.-i.T."/>
            <person name="Hayashi T."/>
            <person name="Toyoda A."/>
            <person name="Oliveira C."/>
            <person name="Osipova E."/>
            <person name="Leigh N.D."/>
            <person name="Simon A."/>
            <person name="Yun M.H."/>
        </authorList>
    </citation>
    <scope>NUCLEOTIDE SEQUENCE</scope>
    <source>
        <strain evidence="3">20211129_DDA</strain>
        <tissue evidence="3">Liver</tissue>
    </source>
</reference>
<dbReference type="AlphaFoldDB" id="A0AAV7QQ33"/>
<comment type="caution">
    <text evidence="1">Lacks conserved residue(s) required for the propagation of feature annotation.</text>
</comment>
<dbReference type="Proteomes" id="UP001066276">
    <property type="component" value="Chromosome 6"/>
</dbReference>
<dbReference type="InterPro" id="IPR000742">
    <property type="entry name" value="EGF"/>
</dbReference>
<evidence type="ECO:0000313" key="3">
    <source>
        <dbReference type="EMBL" id="KAJ1141879.1"/>
    </source>
</evidence>
<feature type="domain" description="EGF-like" evidence="2">
    <location>
        <begin position="16"/>
        <end position="59"/>
    </location>
</feature>
<evidence type="ECO:0000259" key="2">
    <source>
        <dbReference type="PROSITE" id="PS50026"/>
    </source>
</evidence>
<name>A0AAV7QQ33_PLEWA</name>
<proteinExistence type="predicted"/>
<dbReference type="CDD" id="cd00053">
    <property type="entry name" value="EGF"/>
    <property type="match status" value="1"/>
</dbReference>
<comment type="caution">
    <text evidence="3">The sequence shown here is derived from an EMBL/GenBank/DDBJ whole genome shotgun (WGS) entry which is preliminary data.</text>
</comment>
<sequence length="206" mass="23530">MALLWYNPKIKIQDPYEMECLSQGLACHKKASCHLDEVTASFYCHCLPGYFGDGYNSCEESSTQVMLANTSLCDGLGEQVCLQRRMPGQSALFFVYIQGSYTQDQIKWYKLYASKGSMYHSYRRRLWKDSGLPPVVAVLNQSLALMLYSIGEDDFYPNKFCVEVQPIDLPDKLVNVEPCDFASFGMLNASQLRYFFILDRIPIGKK</sequence>